<name>A0A5C6E1F3_9BACT</name>
<evidence type="ECO:0000313" key="1">
    <source>
        <dbReference type="EMBL" id="TWU42555.1"/>
    </source>
</evidence>
<dbReference type="InterPro" id="IPR038607">
    <property type="entry name" value="PhoD-like_sf"/>
</dbReference>
<gene>
    <name evidence="1" type="ORF">Poly41_08520</name>
</gene>
<proteinExistence type="predicted"/>
<keyword evidence="2" id="KW-1185">Reference proteome</keyword>
<sequence>MNLQKDKQPDLLQLSLNWMLSRHDPCDRREPANAIRAVARVACGRATLCFLGLLFLGSPLLAQQNGQKRPARADLTIPKVESSEIICFALYTVHDNTLKLTAQLYPLEPSDPRIVRLEIQQDGKWVEVARTTVIEQGWTAPFRVENWNDTETHPYRVLHGTEAKYEGVVRKNPVDKDEIVVVGFTGNSIQPVHGGDISRQDLIDNVNKVDADVLFFSGDQVYDHNRHYAAWLKFGRDFGDIIKDRPTLCLPDDHDVGQPNLWGESGKISTLSGAADGGYSQPGVYVQEVERAQTSHLPDPVDPRKIGQGIGVYFTNLNWGNIDFAVLEDRKFKTGPAGRVPKQGPRPDHILNPEYDPASVDVEGAVLLGQRQLDFLNDWAQDWQNAKIKVALSQTIFCGGAHIHGGANGRLHADMDSNGWPQTGRNQALMSLRKGFAFHYAGDQHLATIFHHGVDEHRDAIWSFCVPSIANLYLRWWEPLEPGQNREPGSPEYTGDLVDGFGNKVTNYAAANPDKKPAGNLLNTRAAGFGIVRLNTITRQITMECWPRNVDVTDPSAKQYAGWPRTISQFDNYNPPSWGKLGELTFDVDSPVVQLIDSDSGEILYTVRVNGKSFVPGAPHGKTFNIKAGKDAPQTIVVKDAQVGGAAQTVHLGIAPK</sequence>
<reference evidence="1 2" key="1">
    <citation type="submission" date="2019-02" db="EMBL/GenBank/DDBJ databases">
        <title>Deep-cultivation of Planctomycetes and their phenomic and genomic characterization uncovers novel biology.</title>
        <authorList>
            <person name="Wiegand S."/>
            <person name="Jogler M."/>
            <person name="Boedeker C."/>
            <person name="Pinto D."/>
            <person name="Vollmers J."/>
            <person name="Rivas-Marin E."/>
            <person name="Kohn T."/>
            <person name="Peeters S.H."/>
            <person name="Heuer A."/>
            <person name="Rast P."/>
            <person name="Oberbeckmann S."/>
            <person name="Bunk B."/>
            <person name="Jeske O."/>
            <person name="Meyerdierks A."/>
            <person name="Storesund J.E."/>
            <person name="Kallscheuer N."/>
            <person name="Luecker S."/>
            <person name="Lage O.M."/>
            <person name="Pohl T."/>
            <person name="Merkel B.J."/>
            <person name="Hornburger P."/>
            <person name="Mueller R.-W."/>
            <person name="Bruemmer F."/>
            <person name="Labrenz M."/>
            <person name="Spormann A.M."/>
            <person name="Op Den Camp H."/>
            <person name="Overmann J."/>
            <person name="Amann R."/>
            <person name="Jetten M.S.M."/>
            <person name="Mascher T."/>
            <person name="Medema M.H."/>
            <person name="Devos D.P."/>
            <person name="Kaster A.-K."/>
            <person name="Ovreas L."/>
            <person name="Rohde M."/>
            <person name="Galperin M.Y."/>
            <person name="Jogler C."/>
        </authorList>
    </citation>
    <scope>NUCLEOTIDE SEQUENCE [LARGE SCALE GENOMIC DNA]</scope>
    <source>
        <strain evidence="1 2">Poly41</strain>
    </source>
</reference>
<evidence type="ECO:0008006" key="3">
    <source>
        <dbReference type="Google" id="ProtNLM"/>
    </source>
</evidence>
<dbReference type="AlphaFoldDB" id="A0A5C6E1F3"/>
<dbReference type="EMBL" id="SJPV01000001">
    <property type="protein sequence ID" value="TWU42555.1"/>
    <property type="molecule type" value="Genomic_DNA"/>
</dbReference>
<dbReference type="SUPFAM" id="SSF56300">
    <property type="entry name" value="Metallo-dependent phosphatases"/>
    <property type="match status" value="1"/>
</dbReference>
<protein>
    <recommendedName>
        <fullName evidence="3">PhoD-like phosphatase</fullName>
    </recommendedName>
</protein>
<comment type="caution">
    <text evidence="1">The sequence shown here is derived from an EMBL/GenBank/DDBJ whole genome shotgun (WGS) entry which is preliminary data.</text>
</comment>
<organism evidence="1 2">
    <name type="scientific">Novipirellula artificiosorum</name>
    <dbReference type="NCBI Taxonomy" id="2528016"/>
    <lineage>
        <taxon>Bacteria</taxon>
        <taxon>Pseudomonadati</taxon>
        <taxon>Planctomycetota</taxon>
        <taxon>Planctomycetia</taxon>
        <taxon>Pirellulales</taxon>
        <taxon>Pirellulaceae</taxon>
        <taxon>Novipirellula</taxon>
    </lineage>
</organism>
<dbReference type="RefSeq" id="WP_231615382.1">
    <property type="nucleotide sequence ID" value="NZ_SJPV01000001.1"/>
</dbReference>
<dbReference type="InterPro" id="IPR029052">
    <property type="entry name" value="Metallo-depent_PP-like"/>
</dbReference>
<dbReference type="Proteomes" id="UP000319143">
    <property type="component" value="Unassembled WGS sequence"/>
</dbReference>
<accession>A0A5C6E1F3</accession>
<dbReference type="Gene3D" id="3.60.21.70">
    <property type="entry name" value="PhoD-like phosphatase"/>
    <property type="match status" value="1"/>
</dbReference>
<evidence type="ECO:0000313" key="2">
    <source>
        <dbReference type="Proteomes" id="UP000319143"/>
    </source>
</evidence>